<gene>
    <name evidence="2" type="ORF">SCUCBS95973_006085</name>
</gene>
<keyword evidence="3" id="KW-1185">Reference proteome</keyword>
<feature type="compositionally biased region" description="Basic and acidic residues" evidence="1">
    <location>
        <begin position="299"/>
        <end position="308"/>
    </location>
</feature>
<reference evidence="2 3" key="1">
    <citation type="submission" date="2024-01" db="EMBL/GenBank/DDBJ databases">
        <authorList>
            <person name="Allen C."/>
            <person name="Tagirdzhanova G."/>
        </authorList>
    </citation>
    <scope>NUCLEOTIDE SEQUENCE [LARGE SCALE GENOMIC DNA]</scope>
</reference>
<dbReference type="Proteomes" id="UP001642405">
    <property type="component" value="Unassembled WGS sequence"/>
</dbReference>
<protein>
    <submittedName>
        <fullName evidence="2">Uncharacterized protein</fullName>
    </submittedName>
</protein>
<comment type="caution">
    <text evidence="2">The sequence shown here is derived from an EMBL/GenBank/DDBJ whole genome shotgun (WGS) entry which is preliminary data.</text>
</comment>
<feature type="compositionally biased region" description="Low complexity" evidence="1">
    <location>
        <begin position="161"/>
        <end position="189"/>
    </location>
</feature>
<sequence>MGCWASLVYCFMGVEPRRKCGQTATERRYIGEMCWSCNTGLSQPLPPSHPSAALPLSSAPQRRSRSPPSGGVAPRAYMPEPMMTMGPSPYSSTSAAVNRAIPPSLARPQPALVIPTPSSSRRAPVPQVISIPSVPSRSSPARRAATAPPSRPPRPHPSQSPFPHLSSAPARRGRSSSSPFASYSNGSSSRNAPPLTRPRPTLSVASAPSLPRFASATSQSQSRSVRAAPPRQPMTSASAPACMVGGGSSRAQPAKKTKSPSLILSKAATRPSTRQGLKSRISSALLRSPKSSESFACAEARRVERGSQ</sequence>
<evidence type="ECO:0000256" key="1">
    <source>
        <dbReference type="SAM" id="MobiDB-lite"/>
    </source>
</evidence>
<feature type="region of interest" description="Disordered" evidence="1">
    <location>
        <begin position="46"/>
        <end position="95"/>
    </location>
</feature>
<dbReference type="EMBL" id="CAWUHB010000035">
    <property type="protein sequence ID" value="CAK7226100.1"/>
    <property type="molecule type" value="Genomic_DNA"/>
</dbReference>
<feature type="compositionally biased region" description="Pro residues" evidence="1">
    <location>
        <begin position="149"/>
        <end position="160"/>
    </location>
</feature>
<feature type="compositionally biased region" description="Low complexity" evidence="1">
    <location>
        <begin position="50"/>
        <end position="75"/>
    </location>
</feature>
<organism evidence="2 3">
    <name type="scientific">Sporothrix curviconia</name>
    <dbReference type="NCBI Taxonomy" id="1260050"/>
    <lineage>
        <taxon>Eukaryota</taxon>
        <taxon>Fungi</taxon>
        <taxon>Dikarya</taxon>
        <taxon>Ascomycota</taxon>
        <taxon>Pezizomycotina</taxon>
        <taxon>Sordariomycetes</taxon>
        <taxon>Sordariomycetidae</taxon>
        <taxon>Ophiostomatales</taxon>
        <taxon>Ophiostomataceae</taxon>
        <taxon>Sporothrix</taxon>
    </lineage>
</organism>
<feature type="compositionally biased region" description="Low complexity" evidence="1">
    <location>
        <begin position="123"/>
        <end position="148"/>
    </location>
</feature>
<accession>A0ABP0C4I2</accession>
<name>A0ABP0C4I2_9PEZI</name>
<evidence type="ECO:0000313" key="2">
    <source>
        <dbReference type="EMBL" id="CAK7226100.1"/>
    </source>
</evidence>
<proteinExistence type="predicted"/>
<feature type="compositionally biased region" description="Polar residues" evidence="1">
    <location>
        <begin position="215"/>
        <end position="224"/>
    </location>
</feature>
<evidence type="ECO:0000313" key="3">
    <source>
        <dbReference type="Proteomes" id="UP001642405"/>
    </source>
</evidence>
<feature type="region of interest" description="Disordered" evidence="1">
    <location>
        <begin position="107"/>
        <end position="308"/>
    </location>
</feature>
<feature type="compositionally biased region" description="Polar residues" evidence="1">
    <location>
        <begin position="270"/>
        <end position="282"/>
    </location>
</feature>